<dbReference type="EnsemblPlants" id="Pp3c22_3250V3.1">
    <property type="protein sequence ID" value="Pp3c22_3250V3.1"/>
    <property type="gene ID" value="Pp3c22_3250"/>
</dbReference>
<evidence type="ECO:0000313" key="6">
    <source>
        <dbReference type="Proteomes" id="UP000006727"/>
    </source>
</evidence>
<keyword evidence="3" id="KW-1015">Disulfide bond</keyword>
<dbReference type="Pfam" id="PF02297">
    <property type="entry name" value="COX6B"/>
    <property type="match status" value="1"/>
</dbReference>
<dbReference type="InterPro" id="IPR048282">
    <property type="entry name" value="COA6_pln"/>
</dbReference>
<dbReference type="PaxDb" id="3218-PP1S266_47V6.1"/>
<dbReference type="AlphaFoldDB" id="A0A2K1IM32"/>
<accession>A0A2K1IM32</accession>
<name>A0A2K1IM32_PHYPA</name>
<dbReference type="PANTHER" id="PTHR47445:SF1">
    <property type="entry name" value="OS08G0441400 PROTEIN"/>
    <property type="match status" value="1"/>
</dbReference>
<dbReference type="InParanoid" id="A0A2K1IM32"/>
<dbReference type="Gramene" id="Pp3c22_3250V3.1">
    <property type="protein sequence ID" value="Pp3c22_3250V3.1"/>
    <property type="gene ID" value="Pp3c22_3250"/>
</dbReference>
<dbReference type="PANTHER" id="PTHR47445">
    <property type="entry name" value="OS08G0441400 PROTEIN"/>
    <property type="match status" value="1"/>
</dbReference>
<evidence type="ECO:0000256" key="1">
    <source>
        <dbReference type="ARBA" id="ARBA00004173"/>
    </source>
</evidence>
<dbReference type="GO" id="GO:0005739">
    <property type="term" value="C:mitochondrion"/>
    <property type="evidence" value="ECO:0007669"/>
    <property type="project" value="UniProtKB-SubCell"/>
</dbReference>
<evidence type="ECO:0000256" key="3">
    <source>
        <dbReference type="ARBA" id="ARBA00023157"/>
    </source>
</evidence>
<sequence>MMSDGTMARDAFFKCLEADFEHLTSTDTDSVKLLYPSRCKPARAFLEQNCRRPWVKHFDRRFYAKRRVKHPVDTGDKQHYLRIKLICNPGDTKAANAY</sequence>
<evidence type="ECO:0000313" key="4">
    <source>
        <dbReference type="EMBL" id="PNR30337.1"/>
    </source>
</evidence>
<reference evidence="4 6" key="2">
    <citation type="journal article" date="2018" name="Plant J.">
        <title>The Physcomitrella patens chromosome-scale assembly reveals moss genome structure and evolution.</title>
        <authorList>
            <person name="Lang D."/>
            <person name="Ullrich K.K."/>
            <person name="Murat F."/>
            <person name="Fuchs J."/>
            <person name="Jenkins J."/>
            <person name="Haas F.B."/>
            <person name="Piednoel M."/>
            <person name="Gundlach H."/>
            <person name="Van Bel M."/>
            <person name="Meyberg R."/>
            <person name="Vives C."/>
            <person name="Morata J."/>
            <person name="Symeonidi A."/>
            <person name="Hiss M."/>
            <person name="Muchero W."/>
            <person name="Kamisugi Y."/>
            <person name="Saleh O."/>
            <person name="Blanc G."/>
            <person name="Decker E.L."/>
            <person name="van Gessel N."/>
            <person name="Grimwood J."/>
            <person name="Hayes R.D."/>
            <person name="Graham S.W."/>
            <person name="Gunter L.E."/>
            <person name="McDaniel S.F."/>
            <person name="Hoernstein S.N.W."/>
            <person name="Larsson A."/>
            <person name="Li F.W."/>
            <person name="Perroud P.F."/>
            <person name="Phillips J."/>
            <person name="Ranjan P."/>
            <person name="Rokshar D.S."/>
            <person name="Rothfels C.J."/>
            <person name="Schneider L."/>
            <person name="Shu S."/>
            <person name="Stevenson D.W."/>
            <person name="Thummler F."/>
            <person name="Tillich M."/>
            <person name="Villarreal Aguilar J.C."/>
            <person name="Widiez T."/>
            <person name="Wong G.K."/>
            <person name="Wymore A."/>
            <person name="Zhang Y."/>
            <person name="Zimmer A.D."/>
            <person name="Quatrano R.S."/>
            <person name="Mayer K.F.X."/>
            <person name="Goodstein D."/>
            <person name="Casacuberta J.M."/>
            <person name="Vandepoele K."/>
            <person name="Reski R."/>
            <person name="Cuming A.C."/>
            <person name="Tuskan G.A."/>
            <person name="Maumus F."/>
            <person name="Salse J."/>
            <person name="Schmutz J."/>
            <person name="Rensing S.A."/>
        </authorList>
    </citation>
    <scope>NUCLEOTIDE SEQUENCE [LARGE SCALE GENOMIC DNA]</scope>
    <source>
        <strain evidence="5 6">cv. Gransden 2004</strain>
    </source>
</reference>
<dbReference type="EMBL" id="ABEU02000022">
    <property type="protein sequence ID" value="PNR30337.1"/>
    <property type="molecule type" value="Genomic_DNA"/>
</dbReference>
<comment type="subcellular location">
    <subcellularLocation>
        <location evidence="1">Mitochondrion</location>
    </subcellularLocation>
</comment>
<evidence type="ECO:0000313" key="5">
    <source>
        <dbReference type="EnsemblPlants" id="Pp3c22_3250V3.1"/>
    </source>
</evidence>
<keyword evidence="6" id="KW-1185">Reference proteome</keyword>
<reference evidence="5" key="3">
    <citation type="submission" date="2020-12" db="UniProtKB">
        <authorList>
            <consortium name="EnsemblPlants"/>
        </authorList>
    </citation>
    <scope>IDENTIFICATION</scope>
</reference>
<evidence type="ECO:0000256" key="2">
    <source>
        <dbReference type="ARBA" id="ARBA00023128"/>
    </source>
</evidence>
<proteinExistence type="predicted"/>
<dbReference type="InterPro" id="IPR048280">
    <property type="entry name" value="COX6B-like"/>
</dbReference>
<dbReference type="Proteomes" id="UP000006727">
    <property type="component" value="Chromosome 22"/>
</dbReference>
<gene>
    <name evidence="4" type="ORF">PHYPA_026653</name>
</gene>
<organism evidence="4">
    <name type="scientific">Physcomitrium patens</name>
    <name type="common">Spreading-leaved earth moss</name>
    <name type="synonym">Physcomitrella patens</name>
    <dbReference type="NCBI Taxonomy" id="3218"/>
    <lineage>
        <taxon>Eukaryota</taxon>
        <taxon>Viridiplantae</taxon>
        <taxon>Streptophyta</taxon>
        <taxon>Embryophyta</taxon>
        <taxon>Bryophyta</taxon>
        <taxon>Bryophytina</taxon>
        <taxon>Bryopsida</taxon>
        <taxon>Funariidae</taxon>
        <taxon>Funariales</taxon>
        <taxon>Funariaceae</taxon>
        <taxon>Physcomitrium</taxon>
    </lineage>
</organism>
<protein>
    <submittedName>
        <fullName evidence="4 5">Uncharacterized protein</fullName>
    </submittedName>
</protein>
<reference evidence="4 6" key="1">
    <citation type="journal article" date="2008" name="Science">
        <title>The Physcomitrella genome reveals evolutionary insights into the conquest of land by plants.</title>
        <authorList>
            <person name="Rensing S."/>
            <person name="Lang D."/>
            <person name="Zimmer A."/>
            <person name="Terry A."/>
            <person name="Salamov A."/>
            <person name="Shapiro H."/>
            <person name="Nishiyama T."/>
            <person name="Perroud P.-F."/>
            <person name="Lindquist E."/>
            <person name="Kamisugi Y."/>
            <person name="Tanahashi T."/>
            <person name="Sakakibara K."/>
            <person name="Fujita T."/>
            <person name="Oishi K."/>
            <person name="Shin-I T."/>
            <person name="Kuroki Y."/>
            <person name="Toyoda A."/>
            <person name="Suzuki Y."/>
            <person name="Hashimoto A."/>
            <person name="Yamaguchi K."/>
            <person name="Sugano A."/>
            <person name="Kohara Y."/>
            <person name="Fujiyama A."/>
            <person name="Anterola A."/>
            <person name="Aoki S."/>
            <person name="Ashton N."/>
            <person name="Barbazuk W.B."/>
            <person name="Barker E."/>
            <person name="Bennetzen J."/>
            <person name="Bezanilla M."/>
            <person name="Blankenship R."/>
            <person name="Cho S.H."/>
            <person name="Dutcher S."/>
            <person name="Estelle M."/>
            <person name="Fawcett J.A."/>
            <person name="Gundlach H."/>
            <person name="Hanada K."/>
            <person name="Heyl A."/>
            <person name="Hicks K.A."/>
            <person name="Hugh J."/>
            <person name="Lohr M."/>
            <person name="Mayer K."/>
            <person name="Melkozernov A."/>
            <person name="Murata T."/>
            <person name="Nelson D."/>
            <person name="Pils B."/>
            <person name="Prigge M."/>
            <person name="Reiss B."/>
            <person name="Renner T."/>
            <person name="Rombauts S."/>
            <person name="Rushton P."/>
            <person name="Sanderfoot A."/>
            <person name="Schween G."/>
            <person name="Shiu S.-H."/>
            <person name="Stueber K."/>
            <person name="Theodoulou F.L."/>
            <person name="Tu H."/>
            <person name="Van de Peer Y."/>
            <person name="Verrier P.J."/>
            <person name="Waters E."/>
            <person name="Wood A."/>
            <person name="Yang L."/>
            <person name="Cove D."/>
            <person name="Cuming A."/>
            <person name="Hasebe M."/>
            <person name="Lucas S."/>
            <person name="Mishler D.B."/>
            <person name="Reski R."/>
            <person name="Grigoriev I."/>
            <person name="Quatrano R.S."/>
            <person name="Boore J.L."/>
        </authorList>
    </citation>
    <scope>NUCLEOTIDE SEQUENCE [LARGE SCALE GENOMIC DNA]</scope>
    <source>
        <strain evidence="5 6">cv. Gransden 2004</strain>
    </source>
</reference>
<keyword evidence="2" id="KW-0496">Mitochondrion</keyword>